<gene>
    <name evidence="6" type="ORF">ACFP1C_02605</name>
</gene>
<dbReference type="PANTHER" id="PTHR31851">
    <property type="entry name" value="FE(2+)/MN(2+) TRANSPORTER PCL1"/>
    <property type="match status" value="1"/>
</dbReference>
<organism evidence="6 7">
    <name type="scientific">Levilactobacillus fujinensis</name>
    <dbReference type="NCBI Taxonomy" id="2486024"/>
    <lineage>
        <taxon>Bacteria</taxon>
        <taxon>Bacillati</taxon>
        <taxon>Bacillota</taxon>
        <taxon>Bacilli</taxon>
        <taxon>Lactobacillales</taxon>
        <taxon>Lactobacillaceae</taxon>
        <taxon>Levilactobacillus</taxon>
    </lineage>
</organism>
<keyword evidence="3 5" id="KW-1133">Transmembrane helix</keyword>
<comment type="caution">
    <text evidence="6">The sequence shown here is derived from an EMBL/GenBank/DDBJ whole genome shotgun (WGS) entry which is preliminary data.</text>
</comment>
<evidence type="ECO:0000313" key="6">
    <source>
        <dbReference type="EMBL" id="MFC6259826.1"/>
    </source>
</evidence>
<evidence type="ECO:0000313" key="7">
    <source>
        <dbReference type="Proteomes" id="UP001596283"/>
    </source>
</evidence>
<dbReference type="RefSeq" id="WP_225421794.1">
    <property type="nucleotide sequence ID" value="NZ_JBHSSI010000022.1"/>
</dbReference>
<proteinExistence type="predicted"/>
<dbReference type="Proteomes" id="UP001596283">
    <property type="component" value="Unassembled WGS sequence"/>
</dbReference>
<comment type="subcellular location">
    <subcellularLocation>
        <location evidence="1">Endomembrane system</location>
        <topology evidence="1">Multi-pass membrane protein</topology>
    </subcellularLocation>
</comment>
<keyword evidence="7" id="KW-1185">Reference proteome</keyword>
<dbReference type="EMBL" id="JBHSSI010000022">
    <property type="protein sequence ID" value="MFC6259826.1"/>
    <property type="molecule type" value="Genomic_DNA"/>
</dbReference>
<feature type="transmembrane region" description="Helical" evidence="5">
    <location>
        <begin position="167"/>
        <end position="192"/>
    </location>
</feature>
<evidence type="ECO:0000256" key="2">
    <source>
        <dbReference type="ARBA" id="ARBA00022692"/>
    </source>
</evidence>
<evidence type="ECO:0000256" key="4">
    <source>
        <dbReference type="ARBA" id="ARBA00023136"/>
    </source>
</evidence>
<keyword evidence="4 5" id="KW-0472">Membrane</keyword>
<sequence length="193" mass="20433">MNTPMESSKTKSIYFWDKLNVLRAGILGANDGIISVSGIVLGATGAELSSTTLLVSGISGMLAGACSMAGGEWISVSAQHDVQEYTMAHENPQVDVDLSQKDLLIPFHAAAMSFTAFIIGSLIPLLAIMLSAPSWRFINTAIAMVIALSLNAIISTYETTNSTKRTIVRNVVIGILTIFVTYGIGALLHVMLG</sequence>
<protein>
    <submittedName>
        <fullName evidence="6">VIT1/CCC1 transporter family protein</fullName>
    </submittedName>
</protein>
<feature type="transmembrane region" description="Helical" evidence="5">
    <location>
        <begin position="137"/>
        <end position="155"/>
    </location>
</feature>
<reference evidence="7" key="1">
    <citation type="journal article" date="2019" name="Int. J. Syst. Evol. Microbiol.">
        <title>The Global Catalogue of Microorganisms (GCM) 10K type strain sequencing project: providing services to taxonomists for standard genome sequencing and annotation.</title>
        <authorList>
            <consortium name="The Broad Institute Genomics Platform"/>
            <consortium name="The Broad Institute Genome Sequencing Center for Infectious Disease"/>
            <person name="Wu L."/>
            <person name="Ma J."/>
        </authorList>
    </citation>
    <scope>NUCLEOTIDE SEQUENCE [LARGE SCALE GENOMIC DNA]</scope>
    <source>
        <strain evidence="7">CCM 8908</strain>
    </source>
</reference>
<evidence type="ECO:0000256" key="5">
    <source>
        <dbReference type="SAM" id="Phobius"/>
    </source>
</evidence>
<accession>A0ABW1TDC7</accession>
<dbReference type="InterPro" id="IPR008217">
    <property type="entry name" value="Ccc1_fam"/>
</dbReference>
<evidence type="ECO:0000256" key="3">
    <source>
        <dbReference type="ARBA" id="ARBA00022989"/>
    </source>
</evidence>
<name>A0ABW1TDC7_9LACO</name>
<keyword evidence="2 5" id="KW-0812">Transmembrane</keyword>
<dbReference type="Pfam" id="PF01988">
    <property type="entry name" value="VIT1"/>
    <property type="match status" value="2"/>
</dbReference>
<feature type="transmembrane region" description="Helical" evidence="5">
    <location>
        <begin position="109"/>
        <end position="131"/>
    </location>
</feature>
<evidence type="ECO:0000256" key="1">
    <source>
        <dbReference type="ARBA" id="ARBA00004127"/>
    </source>
</evidence>